<dbReference type="eggNOG" id="COG2201">
    <property type="taxonomic scope" value="Bacteria"/>
</dbReference>
<evidence type="ECO:0000313" key="6">
    <source>
        <dbReference type="EMBL" id="ADJ22580.1"/>
    </source>
</evidence>
<dbReference type="CDD" id="cd16433">
    <property type="entry name" value="CheB"/>
    <property type="match status" value="1"/>
</dbReference>
<dbReference type="PANTHER" id="PTHR42872">
    <property type="entry name" value="PROTEIN-GLUTAMATE METHYLESTERASE/PROTEIN-GLUTAMINE GLUTAMINASE"/>
    <property type="match status" value="1"/>
</dbReference>
<feature type="active site" evidence="4">
    <location>
        <position position="39"/>
    </location>
</feature>
<dbReference type="EC" id="3.1.1.61" evidence="2"/>
<dbReference type="EMBL" id="CP002083">
    <property type="protein sequence ID" value="ADJ22580.1"/>
    <property type="molecule type" value="Genomic_DNA"/>
</dbReference>
<dbReference type="KEGG" id="hdn:Hden_0762"/>
<dbReference type="InterPro" id="IPR000673">
    <property type="entry name" value="Sig_transdc_resp-reg_Me-estase"/>
</dbReference>
<protein>
    <recommendedName>
        <fullName evidence="2">protein-glutamate methylesterase</fullName>
        <ecNumber evidence="2">3.1.1.61</ecNumber>
    </recommendedName>
</protein>
<dbReference type="InterPro" id="IPR011247">
    <property type="entry name" value="Chemotax_prot-Glu_Me-esterase"/>
</dbReference>
<feature type="active site" evidence="4">
    <location>
        <position position="12"/>
    </location>
</feature>
<keyword evidence="4" id="KW-0145">Chemotaxis</keyword>
<gene>
    <name evidence="6" type="ordered locus">Hden_0762</name>
</gene>
<dbReference type="InterPro" id="IPR035909">
    <property type="entry name" value="CheB_C"/>
</dbReference>
<dbReference type="STRING" id="582899.Hden_0762"/>
<evidence type="ECO:0000256" key="4">
    <source>
        <dbReference type="PROSITE-ProRule" id="PRU00050"/>
    </source>
</evidence>
<dbReference type="RefSeq" id="WP_013214795.1">
    <property type="nucleotide sequence ID" value="NC_014313.1"/>
</dbReference>
<dbReference type="PROSITE" id="PS50122">
    <property type="entry name" value="CHEB"/>
    <property type="match status" value="1"/>
</dbReference>
<organism evidence="6 7">
    <name type="scientific">Hyphomicrobium denitrificans (strain ATCC 51888 / DSM 1869 / NCIMB 11706 / TK 0415)</name>
    <dbReference type="NCBI Taxonomy" id="582899"/>
    <lineage>
        <taxon>Bacteria</taxon>
        <taxon>Pseudomonadati</taxon>
        <taxon>Pseudomonadota</taxon>
        <taxon>Alphaproteobacteria</taxon>
        <taxon>Hyphomicrobiales</taxon>
        <taxon>Hyphomicrobiaceae</taxon>
        <taxon>Hyphomicrobium</taxon>
    </lineage>
</organism>
<dbReference type="GO" id="GO:0008984">
    <property type="term" value="F:protein-glutamate methylesterase activity"/>
    <property type="evidence" value="ECO:0007669"/>
    <property type="project" value="UniProtKB-EC"/>
</dbReference>
<evidence type="ECO:0000256" key="1">
    <source>
        <dbReference type="ARBA" id="ARBA00022801"/>
    </source>
</evidence>
<dbReference type="PIRSF" id="PIRSF036461">
    <property type="entry name" value="Chmtx_methlestr"/>
    <property type="match status" value="1"/>
</dbReference>
<evidence type="ECO:0000256" key="3">
    <source>
        <dbReference type="ARBA" id="ARBA00048267"/>
    </source>
</evidence>
<name>D8JTL8_HYPDA</name>
<sequence length="236" mass="25409">MDYNRVFAVGASTGGIEALLTIVRQLPADFAAPILIVVHISPDSPGYLPEILAQYGRLPATNGIDGTVIENGRIYFAPPDRHLIVDKHGKLQTPRGPRENCSRPAIDPLFRSVALGFGTRSVGIVLSGGLNDGSEGLRAIKLCGGTTIVQDPSDAIVNSMPLNAMRNTTIDHCLPASEIGTQMSKLAQQKHVEKPVPTPPTTRQQIEREVAKIHRGARRLDSAGNRRRRMTATAIA</sequence>
<dbReference type="GO" id="GO:0005737">
    <property type="term" value="C:cytoplasm"/>
    <property type="evidence" value="ECO:0007669"/>
    <property type="project" value="InterPro"/>
</dbReference>
<dbReference type="HOGENOM" id="CLU_000445_51_2_5"/>
<dbReference type="AlphaFoldDB" id="D8JTL8"/>
<feature type="domain" description="CheB-type methylesterase" evidence="5">
    <location>
        <begin position="1"/>
        <end position="190"/>
    </location>
</feature>
<proteinExistence type="predicted"/>
<evidence type="ECO:0000259" key="5">
    <source>
        <dbReference type="PROSITE" id="PS50122"/>
    </source>
</evidence>
<keyword evidence="1 4" id="KW-0378">Hydrolase</keyword>
<evidence type="ECO:0000313" key="7">
    <source>
        <dbReference type="Proteomes" id="UP000002033"/>
    </source>
</evidence>
<keyword evidence="7" id="KW-1185">Reference proteome</keyword>
<dbReference type="Gene3D" id="3.40.50.180">
    <property type="entry name" value="Methylesterase CheB, C-terminal domain"/>
    <property type="match status" value="1"/>
</dbReference>
<dbReference type="GO" id="GO:0006935">
    <property type="term" value="P:chemotaxis"/>
    <property type="evidence" value="ECO:0007669"/>
    <property type="project" value="UniProtKB-UniRule"/>
</dbReference>
<comment type="catalytic activity">
    <reaction evidence="3">
        <text>[protein]-L-glutamate 5-O-methyl ester + H2O = L-glutamyl-[protein] + methanol + H(+)</text>
        <dbReference type="Rhea" id="RHEA:23236"/>
        <dbReference type="Rhea" id="RHEA-COMP:10208"/>
        <dbReference type="Rhea" id="RHEA-COMP:10311"/>
        <dbReference type="ChEBI" id="CHEBI:15377"/>
        <dbReference type="ChEBI" id="CHEBI:15378"/>
        <dbReference type="ChEBI" id="CHEBI:17790"/>
        <dbReference type="ChEBI" id="CHEBI:29973"/>
        <dbReference type="ChEBI" id="CHEBI:82795"/>
        <dbReference type="EC" id="3.1.1.61"/>
    </reaction>
</comment>
<dbReference type="SUPFAM" id="SSF52738">
    <property type="entry name" value="Methylesterase CheB, C-terminal domain"/>
    <property type="match status" value="1"/>
</dbReference>
<feature type="active site" evidence="4">
    <location>
        <position position="132"/>
    </location>
</feature>
<dbReference type="Pfam" id="PF01339">
    <property type="entry name" value="CheB_methylest"/>
    <property type="match status" value="1"/>
</dbReference>
<dbReference type="PANTHER" id="PTHR42872:SF6">
    <property type="entry name" value="PROTEIN-GLUTAMATE METHYLESTERASE_PROTEIN-GLUTAMINE GLUTAMINASE"/>
    <property type="match status" value="1"/>
</dbReference>
<reference evidence="7" key="1">
    <citation type="journal article" date="2011" name="J. Bacteriol.">
        <title>Genome sequences of eight morphologically diverse alphaproteobacteria.</title>
        <authorList>
            <consortium name="US DOE Joint Genome Institute"/>
            <person name="Brown P.J."/>
            <person name="Kysela D.T."/>
            <person name="Buechlein A."/>
            <person name="Hemmerich C."/>
            <person name="Brun Y.V."/>
        </authorList>
    </citation>
    <scope>NUCLEOTIDE SEQUENCE [LARGE SCALE GENOMIC DNA]</scope>
    <source>
        <strain evidence="7">ATCC 51888 / DSM 1869 / NCIB 11706 / TK 0415</strain>
    </source>
</reference>
<dbReference type="GO" id="GO:0000156">
    <property type="term" value="F:phosphorelay response regulator activity"/>
    <property type="evidence" value="ECO:0007669"/>
    <property type="project" value="InterPro"/>
</dbReference>
<dbReference type="Proteomes" id="UP000002033">
    <property type="component" value="Chromosome"/>
</dbReference>
<accession>D8JTL8</accession>
<evidence type="ECO:0000256" key="2">
    <source>
        <dbReference type="ARBA" id="ARBA00039140"/>
    </source>
</evidence>